<name>A0A365Y5B3_9BACT</name>
<protein>
    <submittedName>
        <fullName evidence="9">Cell division protein FtsX</fullName>
    </submittedName>
</protein>
<feature type="transmembrane region" description="Helical" evidence="6">
    <location>
        <begin position="762"/>
        <end position="780"/>
    </location>
</feature>
<dbReference type="GO" id="GO:0022857">
    <property type="term" value="F:transmembrane transporter activity"/>
    <property type="evidence" value="ECO:0007669"/>
    <property type="project" value="TreeGrafter"/>
</dbReference>
<feature type="transmembrane region" description="Helical" evidence="6">
    <location>
        <begin position="679"/>
        <end position="701"/>
    </location>
</feature>
<sequence>MFRNYLLVAVRNIWRNKMFSLLNMLGLVVGISAALVVCLVVWYEAGFNKQQQNKDRIYRIVSTICFSGDSVRNSGVTVPVVQVVRENIPQVEKTIHFFTDDITGRITVDGKDFRNKEDIIFADSSYMDMMGYQWLSGSPATALKQPFSVVLTKDKADTYFPGLSPAAVMGKEIVYDDSIRTTVTGVVADLPYRTDFWFREIVSMSTVYASQYRKDVYAVDNWTNTSSSSQLLVKLKVGADPKQATALLAKYMELHNDKSSRTSLWLQPLEDIHFNRNYYAYKRTADRQQLYMLSLVAVALLILAVINFINLTTAQAARRAKETGIRKAIGGTMRQLMVQFMGETFVLTFVSATMSLLIAPLLVKSFHGFLPEDLPAMQLYSWPVLLFLLLLAVVVALLSGIYPAYVLARFQPVMVLKSQTGTVGNKAWLRQTLTATQFMVAQFFVIATLIVSKQIHYSLNKDLGFRKDAILTVATPPRDENNSLRNRLQAGIAALPEVEEVSLSNRSPIINGFMTSVLDRKDGRKAIEKVVEMRYVDSSYLKVYQLKLLAGRNLMNSDTVREWLLNETAVRAFGFKRPEDAVGELISGKPVVGVVKNFNAGNLHREIPALALGSAAAKSHRTLHIRLHDAGEKGVVWKNGIAGIEKVWKEIYPREEFSYEFLDKTIENLYRNELRIASLLNWCSGLAVFISALGLLGLVVFTTNQRTREIGIRKVLGASVWQVIRLLTKDFMKPVLVAFVLAVPLSWWVMDKWLQSFVYRTSLSWWVFAVGGMIMVVLALTTMSIKTVRSALSNPVDALKTE</sequence>
<organism evidence="9 10">
    <name type="scientific">Chitinophaga flava</name>
    <dbReference type="NCBI Taxonomy" id="2259036"/>
    <lineage>
        <taxon>Bacteria</taxon>
        <taxon>Pseudomonadati</taxon>
        <taxon>Bacteroidota</taxon>
        <taxon>Chitinophagia</taxon>
        <taxon>Chitinophagales</taxon>
        <taxon>Chitinophagaceae</taxon>
        <taxon>Chitinophaga</taxon>
    </lineage>
</organism>
<evidence type="ECO:0000256" key="4">
    <source>
        <dbReference type="ARBA" id="ARBA00022989"/>
    </source>
</evidence>
<feature type="transmembrane region" description="Helical" evidence="6">
    <location>
        <begin position="731"/>
        <end position="750"/>
    </location>
</feature>
<dbReference type="PANTHER" id="PTHR30572">
    <property type="entry name" value="MEMBRANE COMPONENT OF TRANSPORTER-RELATED"/>
    <property type="match status" value="1"/>
</dbReference>
<comment type="subcellular location">
    <subcellularLocation>
        <location evidence="1">Cell membrane</location>
        <topology evidence="1">Multi-pass membrane protein</topology>
    </subcellularLocation>
</comment>
<accession>A0A365Y5B3</accession>
<evidence type="ECO:0000259" key="7">
    <source>
        <dbReference type="Pfam" id="PF02687"/>
    </source>
</evidence>
<gene>
    <name evidence="9" type="ORF">DF182_14460</name>
</gene>
<feature type="domain" description="ABC3 transporter permease C-terminal" evidence="7">
    <location>
        <begin position="684"/>
        <end position="785"/>
    </location>
</feature>
<keyword evidence="9" id="KW-0132">Cell division</keyword>
<evidence type="ECO:0000313" key="10">
    <source>
        <dbReference type="Proteomes" id="UP000253410"/>
    </source>
</evidence>
<evidence type="ECO:0000256" key="2">
    <source>
        <dbReference type="ARBA" id="ARBA00022475"/>
    </source>
</evidence>
<reference evidence="9 10" key="1">
    <citation type="submission" date="2018-05" db="EMBL/GenBank/DDBJ databases">
        <title>Chitinophaga sp. K3CV102501T nov., isolated from isolated from a monsoon evergreen broad-leaved forest soil.</title>
        <authorList>
            <person name="Lv Y."/>
        </authorList>
    </citation>
    <scope>NUCLEOTIDE SEQUENCE [LARGE SCALE GENOMIC DNA]</scope>
    <source>
        <strain evidence="9 10">GDMCC 1.1325</strain>
    </source>
</reference>
<evidence type="ECO:0000256" key="3">
    <source>
        <dbReference type="ARBA" id="ARBA00022692"/>
    </source>
</evidence>
<proteinExistence type="predicted"/>
<dbReference type="GO" id="GO:0005886">
    <property type="term" value="C:plasma membrane"/>
    <property type="evidence" value="ECO:0007669"/>
    <property type="project" value="UniProtKB-SubCell"/>
</dbReference>
<feature type="transmembrane region" description="Helical" evidence="6">
    <location>
        <begin position="383"/>
        <end position="407"/>
    </location>
</feature>
<feature type="transmembrane region" description="Helical" evidence="6">
    <location>
        <begin position="290"/>
        <end position="311"/>
    </location>
</feature>
<evidence type="ECO:0000259" key="8">
    <source>
        <dbReference type="Pfam" id="PF12704"/>
    </source>
</evidence>
<evidence type="ECO:0000256" key="5">
    <source>
        <dbReference type="ARBA" id="ARBA00023136"/>
    </source>
</evidence>
<dbReference type="RefSeq" id="WP_113616290.1">
    <property type="nucleotide sequence ID" value="NZ_QFFJ01000001.1"/>
</dbReference>
<feature type="domain" description="MacB-like periplasmic core" evidence="8">
    <location>
        <begin position="20"/>
        <end position="249"/>
    </location>
</feature>
<dbReference type="Pfam" id="PF02687">
    <property type="entry name" value="FtsX"/>
    <property type="match status" value="2"/>
</dbReference>
<keyword evidence="10" id="KW-1185">Reference proteome</keyword>
<dbReference type="InterPro" id="IPR025857">
    <property type="entry name" value="MacB_PCD"/>
</dbReference>
<dbReference type="InterPro" id="IPR003838">
    <property type="entry name" value="ABC3_permease_C"/>
</dbReference>
<dbReference type="GO" id="GO:0051301">
    <property type="term" value="P:cell division"/>
    <property type="evidence" value="ECO:0007669"/>
    <property type="project" value="UniProtKB-KW"/>
</dbReference>
<evidence type="ECO:0000256" key="1">
    <source>
        <dbReference type="ARBA" id="ARBA00004651"/>
    </source>
</evidence>
<comment type="caution">
    <text evidence="9">The sequence shown here is derived from an EMBL/GenBank/DDBJ whole genome shotgun (WGS) entry which is preliminary data.</text>
</comment>
<keyword evidence="3 6" id="KW-0812">Transmembrane</keyword>
<feature type="domain" description="ABC3 transporter permease C-terminal" evidence="7">
    <location>
        <begin position="295"/>
        <end position="412"/>
    </location>
</feature>
<feature type="transmembrane region" description="Helical" evidence="6">
    <location>
        <begin position="344"/>
        <end position="363"/>
    </location>
</feature>
<evidence type="ECO:0000256" key="6">
    <source>
        <dbReference type="SAM" id="Phobius"/>
    </source>
</evidence>
<keyword evidence="9" id="KW-0131">Cell cycle</keyword>
<keyword evidence="5 6" id="KW-0472">Membrane</keyword>
<dbReference type="AlphaFoldDB" id="A0A365Y5B3"/>
<keyword evidence="4 6" id="KW-1133">Transmembrane helix</keyword>
<evidence type="ECO:0000313" key="9">
    <source>
        <dbReference type="EMBL" id="RBL93699.1"/>
    </source>
</evidence>
<dbReference type="OrthoDB" id="1451596at2"/>
<dbReference type="Pfam" id="PF12704">
    <property type="entry name" value="MacB_PCD"/>
    <property type="match status" value="1"/>
</dbReference>
<feature type="transmembrane region" description="Helical" evidence="6">
    <location>
        <begin position="21"/>
        <end position="43"/>
    </location>
</feature>
<dbReference type="PANTHER" id="PTHR30572:SF18">
    <property type="entry name" value="ABC-TYPE MACROLIDE FAMILY EXPORT SYSTEM PERMEASE COMPONENT 2"/>
    <property type="match status" value="1"/>
</dbReference>
<dbReference type="EMBL" id="QFFJ01000001">
    <property type="protein sequence ID" value="RBL93699.1"/>
    <property type="molecule type" value="Genomic_DNA"/>
</dbReference>
<keyword evidence="2" id="KW-1003">Cell membrane</keyword>
<dbReference type="Proteomes" id="UP000253410">
    <property type="component" value="Unassembled WGS sequence"/>
</dbReference>
<dbReference type="InterPro" id="IPR050250">
    <property type="entry name" value="Macrolide_Exporter_MacB"/>
</dbReference>